<feature type="region of interest" description="Disordered" evidence="5">
    <location>
        <begin position="628"/>
        <end position="657"/>
    </location>
</feature>
<reference evidence="8" key="1">
    <citation type="submission" date="2023-02" db="EMBL/GenBank/DDBJ databases">
        <title>Mating type loci evolution in Malassezia.</title>
        <authorList>
            <person name="Coelho M.A."/>
        </authorList>
    </citation>
    <scope>NUCLEOTIDE SEQUENCE</scope>
    <source>
        <strain evidence="8">CBS 14136</strain>
    </source>
</reference>
<dbReference type="PANTHER" id="PTHR46462">
    <property type="entry name" value="UPSET, ISOFORM A"/>
    <property type="match status" value="1"/>
</dbReference>
<feature type="compositionally biased region" description="Low complexity" evidence="5">
    <location>
        <begin position="1162"/>
        <end position="1182"/>
    </location>
</feature>
<evidence type="ECO:0000313" key="9">
    <source>
        <dbReference type="Proteomes" id="UP001214628"/>
    </source>
</evidence>
<feature type="compositionally biased region" description="Pro residues" evidence="5">
    <location>
        <begin position="1183"/>
        <end position="1198"/>
    </location>
</feature>
<feature type="compositionally biased region" description="Polar residues" evidence="5">
    <location>
        <begin position="1016"/>
        <end position="1031"/>
    </location>
</feature>
<keyword evidence="1" id="KW-0479">Metal-binding</keyword>
<dbReference type="InterPro" id="IPR001965">
    <property type="entry name" value="Znf_PHD"/>
</dbReference>
<dbReference type="InterPro" id="IPR013083">
    <property type="entry name" value="Znf_RING/FYVE/PHD"/>
</dbReference>
<evidence type="ECO:0008006" key="10">
    <source>
        <dbReference type="Google" id="ProtNLM"/>
    </source>
</evidence>
<feature type="domain" description="SET" evidence="7">
    <location>
        <begin position="337"/>
        <end position="472"/>
    </location>
</feature>
<organism evidence="8 9">
    <name type="scientific">Malassezia psittaci</name>
    <dbReference type="NCBI Taxonomy" id="1821823"/>
    <lineage>
        <taxon>Eukaryota</taxon>
        <taxon>Fungi</taxon>
        <taxon>Dikarya</taxon>
        <taxon>Basidiomycota</taxon>
        <taxon>Ustilaginomycotina</taxon>
        <taxon>Malasseziomycetes</taxon>
        <taxon>Malasseziales</taxon>
        <taxon>Malasseziaceae</taxon>
        <taxon>Malassezia</taxon>
    </lineage>
</organism>
<dbReference type="CDD" id="cd15550">
    <property type="entry name" value="PHD_MLL5"/>
    <property type="match status" value="1"/>
</dbReference>
<evidence type="ECO:0000259" key="6">
    <source>
        <dbReference type="SMART" id="SM00249"/>
    </source>
</evidence>
<feature type="compositionally biased region" description="Polar residues" evidence="5">
    <location>
        <begin position="936"/>
        <end position="956"/>
    </location>
</feature>
<dbReference type="InterPro" id="IPR001214">
    <property type="entry name" value="SET_dom"/>
</dbReference>
<dbReference type="GO" id="GO:0006325">
    <property type="term" value="P:chromatin organization"/>
    <property type="evidence" value="ECO:0007669"/>
    <property type="project" value="UniProtKB-KW"/>
</dbReference>
<dbReference type="InterPro" id="IPR046341">
    <property type="entry name" value="SET_dom_sf"/>
</dbReference>
<feature type="compositionally biased region" description="Polar residues" evidence="5">
    <location>
        <begin position="1040"/>
        <end position="1056"/>
    </location>
</feature>
<proteinExistence type="predicted"/>
<evidence type="ECO:0000256" key="2">
    <source>
        <dbReference type="ARBA" id="ARBA00022771"/>
    </source>
</evidence>
<accession>A0AAF0JEM3</accession>
<dbReference type="Pfam" id="PF20826">
    <property type="entry name" value="PHD_5"/>
    <property type="match status" value="1"/>
</dbReference>
<evidence type="ECO:0000259" key="7">
    <source>
        <dbReference type="SMART" id="SM00317"/>
    </source>
</evidence>
<feature type="compositionally biased region" description="Polar residues" evidence="5">
    <location>
        <begin position="1106"/>
        <end position="1136"/>
    </location>
</feature>
<protein>
    <recommendedName>
        <fullName evidence="10">SET domain-containing protein</fullName>
    </recommendedName>
</protein>
<keyword evidence="2" id="KW-0863">Zinc-finger</keyword>
<keyword evidence="9" id="KW-1185">Reference proteome</keyword>
<evidence type="ECO:0000256" key="1">
    <source>
        <dbReference type="ARBA" id="ARBA00022723"/>
    </source>
</evidence>
<dbReference type="Proteomes" id="UP001214628">
    <property type="component" value="Chromosome 2"/>
</dbReference>
<dbReference type="GO" id="GO:0070210">
    <property type="term" value="C:Rpd3L-Expanded complex"/>
    <property type="evidence" value="ECO:0007669"/>
    <property type="project" value="TreeGrafter"/>
</dbReference>
<dbReference type="GO" id="GO:0006355">
    <property type="term" value="P:regulation of DNA-templated transcription"/>
    <property type="evidence" value="ECO:0007669"/>
    <property type="project" value="TreeGrafter"/>
</dbReference>
<keyword evidence="3" id="KW-0862">Zinc</keyword>
<feature type="compositionally biased region" description="Polar residues" evidence="5">
    <location>
        <begin position="847"/>
        <end position="861"/>
    </location>
</feature>
<dbReference type="Pfam" id="PF00856">
    <property type="entry name" value="SET"/>
    <property type="match status" value="1"/>
</dbReference>
<feature type="compositionally biased region" description="Polar residues" evidence="5">
    <location>
        <begin position="1202"/>
        <end position="1220"/>
    </location>
</feature>
<feature type="region of interest" description="Disordered" evidence="5">
    <location>
        <begin position="719"/>
        <end position="1228"/>
    </location>
</feature>
<evidence type="ECO:0000313" key="8">
    <source>
        <dbReference type="EMBL" id="WFD43544.1"/>
    </source>
</evidence>
<gene>
    <name evidence="8" type="ORF">MPSI1_002206</name>
</gene>
<feature type="compositionally biased region" description="Low complexity" evidence="5">
    <location>
        <begin position="152"/>
        <end position="167"/>
    </location>
</feature>
<dbReference type="InterPro" id="IPR019786">
    <property type="entry name" value="Zinc_finger_PHD-type_CS"/>
</dbReference>
<dbReference type="GO" id="GO:0034967">
    <property type="term" value="C:Set3 complex"/>
    <property type="evidence" value="ECO:0007669"/>
    <property type="project" value="TreeGrafter"/>
</dbReference>
<dbReference type="SUPFAM" id="SSF82199">
    <property type="entry name" value="SET domain"/>
    <property type="match status" value="1"/>
</dbReference>
<dbReference type="EMBL" id="CP118376">
    <property type="protein sequence ID" value="WFD43544.1"/>
    <property type="molecule type" value="Genomic_DNA"/>
</dbReference>
<name>A0AAF0JEM3_9BASI</name>
<dbReference type="SMART" id="SM00317">
    <property type="entry name" value="SET"/>
    <property type="match status" value="1"/>
</dbReference>
<evidence type="ECO:0000256" key="5">
    <source>
        <dbReference type="SAM" id="MobiDB-lite"/>
    </source>
</evidence>
<evidence type="ECO:0000256" key="3">
    <source>
        <dbReference type="ARBA" id="ARBA00022833"/>
    </source>
</evidence>
<keyword evidence="4" id="KW-0156">Chromatin regulator</keyword>
<dbReference type="SUPFAM" id="SSF57903">
    <property type="entry name" value="FYVE/PHD zinc finger"/>
    <property type="match status" value="1"/>
</dbReference>
<feature type="compositionally biased region" description="Low complexity" evidence="5">
    <location>
        <begin position="868"/>
        <end position="880"/>
    </location>
</feature>
<feature type="compositionally biased region" description="Polar residues" evidence="5">
    <location>
        <begin position="1145"/>
        <end position="1154"/>
    </location>
</feature>
<feature type="compositionally biased region" description="Polar residues" evidence="5">
    <location>
        <begin position="1064"/>
        <end position="1073"/>
    </location>
</feature>
<feature type="region of interest" description="Disordered" evidence="5">
    <location>
        <begin position="1"/>
        <end position="43"/>
    </location>
</feature>
<dbReference type="InterPro" id="IPR011011">
    <property type="entry name" value="Znf_FYVE_PHD"/>
</dbReference>
<feature type="compositionally biased region" description="Low complexity" evidence="5">
    <location>
        <begin position="962"/>
        <end position="981"/>
    </location>
</feature>
<dbReference type="Gene3D" id="2.170.270.10">
    <property type="entry name" value="SET domain"/>
    <property type="match status" value="1"/>
</dbReference>
<feature type="compositionally biased region" description="Basic residues" evidence="5">
    <location>
        <begin position="174"/>
        <end position="185"/>
    </location>
</feature>
<dbReference type="PANTHER" id="PTHR46462:SF3">
    <property type="entry name" value="UPSET, ISOFORM A"/>
    <property type="match status" value="1"/>
</dbReference>
<dbReference type="PROSITE" id="PS01359">
    <property type="entry name" value="ZF_PHD_1"/>
    <property type="match status" value="1"/>
</dbReference>
<dbReference type="AlphaFoldDB" id="A0AAF0JEM3"/>
<feature type="compositionally biased region" description="Polar residues" evidence="5">
    <location>
        <begin position="791"/>
        <end position="818"/>
    </location>
</feature>
<evidence type="ECO:0000256" key="4">
    <source>
        <dbReference type="ARBA" id="ARBA00022853"/>
    </source>
</evidence>
<feature type="compositionally biased region" description="Polar residues" evidence="5">
    <location>
        <begin position="893"/>
        <end position="902"/>
    </location>
</feature>
<feature type="compositionally biased region" description="Polar residues" evidence="5">
    <location>
        <begin position="186"/>
        <end position="206"/>
    </location>
</feature>
<dbReference type="GO" id="GO:0008270">
    <property type="term" value="F:zinc ion binding"/>
    <property type="evidence" value="ECO:0007669"/>
    <property type="project" value="UniProtKB-KW"/>
</dbReference>
<dbReference type="SMART" id="SM00249">
    <property type="entry name" value="PHD"/>
    <property type="match status" value="1"/>
</dbReference>
<feature type="domain" description="Zinc finger PHD-type" evidence="6">
    <location>
        <begin position="54"/>
        <end position="96"/>
    </location>
</feature>
<feature type="region of interest" description="Disordered" evidence="5">
    <location>
        <begin position="143"/>
        <end position="215"/>
    </location>
</feature>
<dbReference type="Gene3D" id="3.30.40.10">
    <property type="entry name" value="Zinc/RING finger domain, C3HC4 (zinc finger)"/>
    <property type="match status" value="1"/>
</dbReference>
<sequence length="1228" mass="132464">MGAFVPNAPSWSSDSQPLKPISVPTPPISTASPISNEGSDENATDEEAGVIRCICECDDDDGFTIQCDRCSVWQHCACLGMSQSSVPDEYLCEECDPRPVDVEFAQNVQRRRIQGEARKAAHAATTLHTSAAKTAWDMAIGESPASARRKPSQGSASTSSRRSPTAQEMETPQRKPRKKPGKPKRSNQSSPSASHGSLRSSAGNKNASDDEFDEDTFEKLESWQIEYTPLKSNLVDASITQALLEFSEISQNTSIDTHAEPNGWHIAPLASMRENESGVRHARLGLAPTSNESVPITIQCDSLSDITARTHIRAISDQVINTFFANVLYLQPLASEPQTIWSASKTFCRPVMHGVFAETSIPAGAFITEFRAEVYDASSYRSYPPNQYDKIGTTKPHVHLLPAPLSVALDARRYGNTARFIRSSCHPNAVLRPILHSPPQSPPILKFGVFALSTIARHHEITLGWEWDDDHLVHLLPAVSRWDAAHYDRSDSDSTERVEFPYASTVLAAKFHALMSTLLSATTCGCFGPTVGGNSAQVALIKKQNCAVTQMLHLSQGMPFFRAQPSKVGGRSKPINLSPLVGAWRNWYGEQHLDYASSHVVNSNDMIVTDTGQQHEGFSENLNRDVITGQGDCEQDAPAKQSSDSNHALAASEESKVLEAKQAWDQETMQVDSDAESEASIATQTFSETAMPYAHDDHTTNDVLVNRALERLETEHKALSDHVQNTQSISHEESSTDSKPIPKSTPRNTRKRPPRSSTGIPDKLQSKRQRARAMLDPLTSESEEDWDPLSDRTNGSEGSTVDLQAKTTVLQLTPSRGSDQGAPAVRSDKARSRKAPAFVEPLLDGNVRTSNLVGNQSSTASIPEPARNRSSSNSQSSNGEKSSDGNQIPVPNAPSTNVTTPMRSELPKTAFSSESRQNSELEPKEASGAPELPSAQEDTSTEQEAVANSFSSSTRLASPAGSPLNLKSPTPTLSTSTELSPMQPSTSAVPKKKLSLAEYKQRLASKRKIKQETDAPATNESMGNSVTSPSIDSPDRLNENGMQRSSGEPSTPLGHTTNEKYDSEVNSTPSRASIVSPRSAAAEAIRSVVIPTSPPASRVPEEVAQGSASETPMGHNASSPTESETALFSPSQSIASYENDKANRWSLQGNSTANLPPIPKLNSAGPSSSNASSSNPDWSAAPRLPPPPPPGPPPPMPPVVRASQTEHASHATSPNATSKFIHSGWRVV</sequence>